<proteinExistence type="predicted"/>
<dbReference type="GO" id="GO:0015562">
    <property type="term" value="F:efflux transmembrane transporter activity"/>
    <property type="evidence" value="ECO:0007669"/>
    <property type="project" value="TreeGrafter"/>
</dbReference>
<accession>A0A2N3PIL0</accession>
<dbReference type="STRING" id="556267.HWAG_00484"/>
<dbReference type="EMBL" id="MBPK01000042">
    <property type="protein sequence ID" value="PKT80639.1"/>
    <property type="molecule type" value="Genomic_DNA"/>
</dbReference>
<dbReference type="Gene3D" id="2.40.50.100">
    <property type="match status" value="1"/>
</dbReference>
<name>A0A2N3PIL0_9HELI</name>
<dbReference type="Gene3D" id="2.40.30.170">
    <property type="match status" value="1"/>
</dbReference>
<sequence length="259" mass="28775">MSVVVFALGLKAESQIQKEVYATFEVQATQSALLALSANGVVDRIYVEIGSVVKKGDKLLELRAKDLKENVQVAKAGLEALRVKHSFLSKQFKRYEKSKDALDLNTFEKVQAEYKASVFELQRAEANYALQKELLENTILYAPFSGVISQKFVEVGDGVGAISSKAFALESLEKKAIIHFDSRYFEVVQVGDSFAYKIDGILQDSKLTLHKIYPSVDKNTKKAIAESLIKESKIPSGIFGDGMIYLSPKKSNKKPKRVL</sequence>
<dbReference type="Proteomes" id="UP000233350">
    <property type="component" value="Unassembled WGS sequence"/>
</dbReference>
<comment type="caution">
    <text evidence="1">The sequence shown here is derived from an EMBL/GenBank/DDBJ whole genome shotgun (WGS) entry which is preliminary data.</text>
</comment>
<evidence type="ECO:0000313" key="1">
    <source>
        <dbReference type="EMBL" id="PKT80639.1"/>
    </source>
</evidence>
<dbReference type="Gene3D" id="1.10.287.470">
    <property type="entry name" value="Helix hairpin bin"/>
    <property type="match status" value="1"/>
</dbReference>
<dbReference type="PANTHER" id="PTHR30469:SF15">
    <property type="entry name" value="HLYD FAMILY OF SECRETION PROTEINS"/>
    <property type="match status" value="1"/>
</dbReference>
<gene>
    <name evidence="1" type="ORF">BCM31_03615</name>
</gene>
<dbReference type="GO" id="GO:1990281">
    <property type="term" value="C:efflux pump complex"/>
    <property type="evidence" value="ECO:0007669"/>
    <property type="project" value="TreeGrafter"/>
</dbReference>
<organism evidence="1 2">
    <name type="scientific">Helicobacter winghamensis</name>
    <dbReference type="NCBI Taxonomy" id="157268"/>
    <lineage>
        <taxon>Bacteria</taxon>
        <taxon>Pseudomonadati</taxon>
        <taxon>Campylobacterota</taxon>
        <taxon>Epsilonproteobacteria</taxon>
        <taxon>Campylobacterales</taxon>
        <taxon>Helicobacteraceae</taxon>
        <taxon>Helicobacter</taxon>
    </lineage>
</organism>
<protein>
    <submittedName>
        <fullName evidence="1">Transporter</fullName>
    </submittedName>
</protein>
<evidence type="ECO:0000313" key="2">
    <source>
        <dbReference type="Proteomes" id="UP000233350"/>
    </source>
</evidence>
<reference evidence="1 2" key="1">
    <citation type="submission" date="2016-07" db="EMBL/GenBank/DDBJ databases">
        <title>Detection of Helicobacter winghamensis from caecal content of red fox (Vulpes vulpes).</title>
        <authorList>
            <person name="Zanoni R.G."/>
            <person name="Florio D."/>
            <person name="Caffara M."/>
            <person name="Renzi M."/>
            <person name="Parisi A."/>
            <person name="Pasquali F."/>
            <person name="Manfreda G."/>
        </authorList>
    </citation>
    <scope>NUCLEOTIDE SEQUENCE [LARGE SCALE GENOMIC DNA]</scope>
    <source>
        <strain evidence="1 2">295_13</strain>
    </source>
</reference>
<dbReference type="SUPFAM" id="SSF111369">
    <property type="entry name" value="HlyD-like secretion proteins"/>
    <property type="match status" value="1"/>
</dbReference>
<keyword evidence="2" id="KW-1185">Reference proteome</keyword>
<dbReference type="AlphaFoldDB" id="A0A2N3PIL0"/>
<dbReference type="PANTHER" id="PTHR30469">
    <property type="entry name" value="MULTIDRUG RESISTANCE PROTEIN MDTA"/>
    <property type="match status" value="1"/>
</dbReference>